<name>A0A081B9I3_9HYPH</name>
<evidence type="ECO:0000256" key="1">
    <source>
        <dbReference type="ARBA" id="ARBA00001931"/>
    </source>
</evidence>
<comment type="caution">
    <text evidence="5">The sequence shown here is derived from an EMBL/GenBank/DDBJ whole genome shotgun (WGS) entry which is preliminary data.</text>
</comment>
<dbReference type="EMBL" id="BBIO01000005">
    <property type="protein sequence ID" value="GAK44701.1"/>
    <property type="molecule type" value="Genomic_DNA"/>
</dbReference>
<dbReference type="InterPro" id="IPR011047">
    <property type="entry name" value="Quinoprotein_ADH-like_sf"/>
</dbReference>
<keyword evidence="6" id="KW-1185">Reference proteome</keyword>
<evidence type="ECO:0000313" key="5">
    <source>
        <dbReference type="EMBL" id="GAK44701.1"/>
    </source>
</evidence>
<evidence type="ECO:0000256" key="2">
    <source>
        <dbReference type="ARBA" id="ARBA00008156"/>
    </source>
</evidence>
<dbReference type="AlphaFoldDB" id="A0A081B9I3"/>
<dbReference type="PANTHER" id="PTHR32303:SF4">
    <property type="entry name" value="QUINOPROTEIN GLUCOSE DEHYDROGENASE"/>
    <property type="match status" value="1"/>
</dbReference>
<evidence type="ECO:0000313" key="6">
    <source>
        <dbReference type="Proteomes" id="UP000028702"/>
    </source>
</evidence>
<dbReference type="CDD" id="cd10280">
    <property type="entry name" value="PQQ_mGDH"/>
    <property type="match status" value="1"/>
</dbReference>
<keyword evidence="3" id="KW-0560">Oxidoreductase</keyword>
<protein>
    <submittedName>
        <fullName evidence="5">Quinoprotein glucose dehydrogenase</fullName>
    </submittedName>
</protein>
<dbReference type="Pfam" id="PF01011">
    <property type="entry name" value="PQQ"/>
    <property type="match status" value="1"/>
</dbReference>
<dbReference type="Proteomes" id="UP000028702">
    <property type="component" value="Unassembled WGS sequence"/>
</dbReference>
<dbReference type="InterPro" id="IPR017511">
    <property type="entry name" value="PQQ_mDH"/>
</dbReference>
<dbReference type="GO" id="GO:0048038">
    <property type="term" value="F:quinone binding"/>
    <property type="evidence" value="ECO:0007669"/>
    <property type="project" value="InterPro"/>
</dbReference>
<gene>
    <name evidence="5" type="ORF">M2A_1200</name>
</gene>
<evidence type="ECO:0000256" key="3">
    <source>
        <dbReference type="ARBA" id="ARBA00023002"/>
    </source>
</evidence>
<dbReference type="eggNOG" id="COG4993">
    <property type="taxonomic scope" value="Bacteria"/>
</dbReference>
<dbReference type="InterPro" id="IPR018391">
    <property type="entry name" value="PQQ_b-propeller_rpt"/>
</dbReference>
<dbReference type="SUPFAM" id="SSF50998">
    <property type="entry name" value="Quinoprotein alcohol dehydrogenase-like"/>
    <property type="match status" value="1"/>
</dbReference>
<dbReference type="InterPro" id="IPR002372">
    <property type="entry name" value="PQQ_rpt_dom"/>
</dbReference>
<proteinExistence type="inferred from homology"/>
<dbReference type="SMART" id="SM00564">
    <property type="entry name" value="PQQ"/>
    <property type="match status" value="5"/>
</dbReference>
<comment type="similarity">
    <text evidence="2">Belongs to the bacterial PQQ dehydrogenase family.</text>
</comment>
<feature type="domain" description="Pyrrolo-quinoline quinone repeat" evidence="4">
    <location>
        <begin position="14"/>
        <end position="604"/>
    </location>
</feature>
<sequence length="633" mass="67814">MLAGGGPAGAESGWGHYGGDAGGQRYVSAAQITPENVDDLEIAWRYSTGDMNTRPEAIKNSAFEGTPILAEGSLIFCTPFNEVVALDPGTGEEKWRFDPQIETDYQPANQFVCRGVTYWKDEAAARGEACAARIFMGTNDARLIALDARSGLPCADFGAGGEVRIAPGMALAYPGEFQITSPPIVARGVLITGSSIGDNNRADAPKGTVRAFDARSGEALWNFDPVARGAAEQEGSWDARAARTGHANVWAPMSVDERRGLVFLPTSSPSPDFFGGERPGDNRYANSVVALEAESGKVRWHFQTVHHDVWDYDLPAQPSLVTLKRPEGPRDAVVQVAKTGLVFVLDRETGEPIFGVEERPVPQGAVAGEQLSPTQPFPLAPPPLVPTTITPDEAWGLTPLDRWACSREIAKYRSEGLFTPPSEEGTLLFPFTGGGANWGGMAFDPESQLMYVNTNRALHMVKLIRRQDFAAAKAAEPGKEISPQTGTAWGMKRDLVFSPLSLPCNAPPFGVLHAVDLSDGSIAWEATLGTVEDLAPVPIPLKLGTPSFGGPLVMKSGLLFIGAAMDNYLRAFNAKTGEELWKGRLPAGGQATPMSYEWEGRQYVVIAAGGHSRSTTTLGDYVIGFALPEENPQ</sequence>
<organism evidence="5 6">
    <name type="scientific">Tepidicaulis marinus</name>
    <dbReference type="NCBI Taxonomy" id="1333998"/>
    <lineage>
        <taxon>Bacteria</taxon>
        <taxon>Pseudomonadati</taxon>
        <taxon>Pseudomonadota</taxon>
        <taxon>Alphaproteobacteria</taxon>
        <taxon>Hyphomicrobiales</taxon>
        <taxon>Parvibaculaceae</taxon>
        <taxon>Tepidicaulis</taxon>
    </lineage>
</organism>
<comment type="cofactor">
    <cofactor evidence="1">
        <name>pyrroloquinoline quinone</name>
        <dbReference type="ChEBI" id="CHEBI:58442"/>
    </cofactor>
</comment>
<dbReference type="Gene3D" id="2.140.10.10">
    <property type="entry name" value="Quinoprotein alcohol dehydrogenase-like superfamily"/>
    <property type="match status" value="1"/>
</dbReference>
<accession>A0A081B9I3</accession>
<dbReference type="GO" id="GO:0016020">
    <property type="term" value="C:membrane"/>
    <property type="evidence" value="ECO:0007669"/>
    <property type="project" value="InterPro"/>
</dbReference>
<dbReference type="GO" id="GO:0008876">
    <property type="term" value="F:quinoprotein glucose dehydrogenase activity"/>
    <property type="evidence" value="ECO:0007669"/>
    <property type="project" value="TreeGrafter"/>
</dbReference>
<reference evidence="5 6" key="1">
    <citation type="submission" date="2014-07" db="EMBL/GenBank/DDBJ databases">
        <title>Tepidicaulis marinum gen. nov., sp. nov., a novel marine bacterium denitrifying nitrate to nitrous oxide strictly under microaerobic conditions.</title>
        <authorList>
            <person name="Takeuchi M."/>
            <person name="Yamagishi T."/>
            <person name="Kamagata Y."/>
            <person name="Oshima K."/>
            <person name="Hattori M."/>
            <person name="Katayama T."/>
            <person name="Hanada S."/>
            <person name="Tamaki H."/>
            <person name="Marumo K."/>
            <person name="Maeda H."/>
            <person name="Nedachi M."/>
            <person name="Iwasaki W."/>
            <person name="Suwa Y."/>
            <person name="Sakata S."/>
        </authorList>
    </citation>
    <scope>NUCLEOTIDE SEQUENCE [LARGE SCALE GENOMIC DNA]</scope>
    <source>
        <strain evidence="5 6">MA2</strain>
    </source>
</reference>
<dbReference type="PANTHER" id="PTHR32303">
    <property type="entry name" value="QUINOPROTEIN ALCOHOL DEHYDROGENASE (CYTOCHROME C)"/>
    <property type="match status" value="1"/>
</dbReference>
<dbReference type="STRING" id="1333998.M2A_1200"/>
<evidence type="ECO:0000259" key="4">
    <source>
        <dbReference type="Pfam" id="PF01011"/>
    </source>
</evidence>